<evidence type="ECO:0000256" key="5">
    <source>
        <dbReference type="ARBA" id="ARBA00023136"/>
    </source>
</evidence>
<proteinExistence type="predicted"/>
<dbReference type="Pfam" id="PF02653">
    <property type="entry name" value="BPD_transp_2"/>
    <property type="match status" value="1"/>
</dbReference>
<feature type="region of interest" description="Disordered" evidence="6">
    <location>
        <begin position="1"/>
        <end position="20"/>
    </location>
</feature>
<evidence type="ECO:0000256" key="2">
    <source>
        <dbReference type="ARBA" id="ARBA00022475"/>
    </source>
</evidence>
<name>A0A1H3TUN5_9MICO</name>
<feature type="transmembrane region" description="Helical" evidence="7">
    <location>
        <begin position="176"/>
        <end position="204"/>
    </location>
</feature>
<keyword evidence="5 7" id="KW-0472">Membrane</keyword>
<dbReference type="STRING" id="381665.SAMN05216554_4501"/>
<keyword evidence="3 7" id="KW-0812">Transmembrane</keyword>
<gene>
    <name evidence="8" type="ORF">SAMN05216554_4501</name>
</gene>
<feature type="transmembrane region" description="Helical" evidence="7">
    <location>
        <begin position="136"/>
        <end position="156"/>
    </location>
</feature>
<keyword evidence="9" id="KW-1185">Reference proteome</keyword>
<evidence type="ECO:0000313" key="9">
    <source>
        <dbReference type="Proteomes" id="UP000198891"/>
    </source>
</evidence>
<evidence type="ECO:0000256" key="1">
    <source>
        <dbReference type="ARBA" id="ARBA00004651"/>
    </source>
</evidence>
<protein>
    <submittedName>
        <fullName evidence="8">Amino acid/amide ABC transporter membrane protein 2, HAAT family</fullName>
    </submittedName>
</protein>
<evidence type="ECO:0000256" key="6">
    <source>
        <dbReference type="SAM" id="MobiDB-lite"/>
    </source>
</evidence>
<dbReference type="CDD" id="cd06581">
    <property type="entry name" value="TM_PBP1_LivM_like"/>
    <property type="match status" value="1"/>
</dbReference>
<dbReference type="EMBL" id="FNPZ01000008">
    <property type="protein sequence ID" value="SDZ53953.1"/>
    <property type="molecule type" value="Genomic_DNA"/>
</dbReference>
<dbReference type="PANTHER" id="PTHR30482">
    <property type="entry name" value="HIGH-AFFINITY BRANCHED-CHAIN AMINO ACID TRANSPORT SYSTEM PERMEASE"/>
    <property type="match status" value="1"/>
</dbReference>
<evidence type="ECO:0000313" key="8">
    <source>
        <dbReference type="EMBL" id="SDZ53953.1"/>
    </source>
</evidence>
<feature type="transmembrane region" description="Helical" evidence="7">
    <location>
        <begin position="224"/>
        <end position="243"/>
    </location>
</feature>
<reference evidence="8 9" key="1">
    <citation type="submission" date="2016-10" db="EMBL/GenBank/DDBJ databases">
        <authorList>
            <person name="de Groot N.N."/>
        </authorList>
    </citation>
    <scope>NUCLEOTIDE SEQUENCE [LARGE SCALE GENOMIC DNA]</scope>
    <source>
        <strain evidence="8 9">CGMCC 4.3491</strain>
    </source>
</reference>
<keyword evidence="4 7" id="KW-1133">Transmembrane helix</keyword>
<comment type="subcellular location">
    <subcellularLocation>
        <location evidence="1">Cell membrane</location>
        <topology evidence="1">Multi-pass membrane protein</topology>
    </subcellularLocation>
</comment>
<feature type="transmembrane region" description="Helical" evidence="7">
    <location>
        <begin position="295"/>
        <end position="314"/>
    </location>
</feature>
<dbReference type="PANTHER" id="PTHR30482:SF17">
    <property type="entry name" value="ABC TRANSPORTER ATP-BINDING PROTEIN"/>
    <property type="match status" value="1"/>
</dbReference>
<keyword evidence="2" id="KW-1003">Cell membrane</keyword>
<dbReference type="AlphaFoldDB" id="A0A1H3TUN5"/>
<feature type="transmembrane region" description="Helical" evidence="7">
    <location>
        <begin position="263"/>
        <end position="288"/>
    </location>
</feature>
<dbReference type="OrthoDB" id="9814461at2"/>
<dbReference type="Proteomes" id="UP000198891">
    <property type="component" value="Unassembled WGS sequence"/>
</dbReference>
<evidence type="ECO:0000256" key="4">
    <source>
        <dbReference type="ARBA" id="ARBA00022989"/>
    </source>
</evidence>
<dbReference type="GO" id="GO:0005886">
    <property type="term" value="C:plasma membrane"/>
    <property type="evidence" value="ECO:0007669"/>
    <property type="project" value="UniProtKB-SubCell"/>
</dbReference>
<evidence type="ECO:0000256" key="3">
    <source>
        <dbReference type="ARBA" id="ARBA00022692"/>
    </source>
</evidence>
<evidence type="ECO:0000256" key="7">
    <source>
        <dbReference type="SAM" id="Phobius"/>
    </source>
</evidence>
<organism evidence="8 9">
    <name type="scientific">Herbiconiux ginsengi</name>
    <dbReference type="NCBI Taxonomy" id="381665"/>
    <lineage>
        <taxon>Bacteria</taxon>
        <taxon>Bacillati</taxon>
        <taxon>Actinomycetota</taxon>
        <taxon>Actinomycetes</taxon>
        <taxon>Micrococcales</taxon>
        <taxon>Microbacteriaceae</taxon>
        <taxon>Herbiconiux</taxon>
    </lineage>
</organism>
<feature type="transmembrane region" description="Helical" evidence="7">
    <location>
        <begin position="32"/>
        <end position="54"/>
    </location>
</feature>
<feature type="transmembrane region" description="Helical" evidence="7">
    <location>
        <begin position="86"/>
        <end position="102"/>
    </location>
</feature>
<dbReference type="GO" id="GO:0015658">
    <property type="term" value="F:branched-chain amino acid transmembrane transporter activity"/>
    <property type="evidence" value="ECO:0007669"/>
    <property type="project" value="InterPro"/>
</dbReference>
<dbReference type="RefSeq" id="WP_092558072.1">
    <property type="nucleotide sequence ID" value="NZ_FNPZ01000008.1"/>
</dbReference>
<accession>A0A1H3TUN5</accession>
<dbReference type="InterPro" id="IPR001851">
    <property type="entry name" value="ABC_transp_permease"/>
</dbReference>
<feature type="transmembrane region" description="Helical" evidence="7">
    <location>
        <begin position="108"/>
        <end position="129"/>
    </location>
</feature>
<dbReference type="InterPro" id="IPR043428">
    <property type="entry name" value="LivM-like"/>
</dbReference>
<feature type="transmembrane region" description="Helical" evidence="7">
    <location>
        <begin position="60"/>
        <end position="79"/>
    </location>
</feature>
<sequence>MTTSAGSGTKPDVLRGAPAGGRRRRVAPAARYIIPLVVGLAAILLADAMGRSLANQGTELLLLALLALSWNVIGGYGGLFSLGHQVFVGVGGYALIVILSHTDLPLPLVLITAALLSALTGVVLGYPMLRLRGPYFAIGTLGVALAVLAWMLNWPFTKASQSYPLPMSDSLGFTELFQLTVAIAVLALLAITALVSSPLGLRLVALRDDEFGAASLGVRRVRTLLPVWAVSGFLAGLVGALFALQQGSLTPTSAFSIQFVLDAIVVCVIGGVGTLYGPLIGAVVVFALRQYTADFGEWAMLIEALVVILVVRLAPEGLWGIFGRLIRALRRGRPAGAVPQKEGTS</sequence>